<gene>
    <name evidence="2" type="ORF">QCA50_004995</name>
</gene>
<reference evidence="2 3" key="1">
    <citation type="submission" date="2022-09" db="EMBL/GenBank/DDBJ databases">
        <authorList>
            <person name="Palmer J.M."/>
        </authorList>
    </citation>
    <scope>NUCLEOTIDE SEQUENCE [LARGE SCALE GENOMIC DNA]</scope>
    <source>
        <strain evidence="2 3">DSM 7382</strain>
    </source>
</reference>
<name>A0AAW0GDW9_9APHY</name>
<keyword evidence="3" id="KW-1185">Reference proteome</keyword>
<comment type="caution">
    <text evidence="2">The sequence shown here is derived from an EMBL/GenBank/DDBJ whole genome shotgun (WGS) entry which is preliminary data.</text>
</comment>
<feature type="region of interest" description="Disordered" evidence="1">
    <location>
        <begin position="166"/>
        <end position="190"/>
    </location>
</feature>
<dbReference type="AlphaFoldDB" id="A0AAW0GDW9"/>
<dbReference type="Proteomes" id="UP001385951">
    <property type="component" value="Unassembled WGS sequence"/>
</dbReference>
<evidence type="ECO:0000313" key="3">
    <source>
        <dbReference type="Proteomes" id="UP001385951"/>
    </source>
</evidence>
<organism evidence="2 3">
    <name type="scientific">Cerrena zonata</name>
    <dbReference type="NCBI Taxonomy" id="2478898"/>
    <lineage>
        <taxon>Eukaryota</taxon>
        <taxon>Fungi</taxon>
        <taxon>Dikarya</taxon>
        <taxon>Basidiomycota</taxon>
        <taxon>Agaricomycotina</taxon>
        <taxon>Agaricomycetes</taxon>
        <taxon>Polyporales</taxon>
        <taxon>Cerrenaceae</taxon>
        <taxon>Cerrena</taxon>
    </lineage>
</organism>
<proteinExistence type="predicted"/>
<dbReference type="EMBL" id="JASBNA010000005">
    <property type="protein sequence ID" value="KAK7691596.1"/>
    <property type="molecule type" value="Genomic_DNA"/>
</dbReference>
<evidence type="ECO:0000313" key="2">
    <source>
        <dbReference type="EMBL" id="KAK7691596.1"/>
    </source>
</evidence>
<accession>A0AAW0GDW9</accession>
<evidence type="ECO:0000256" key="1">
    <source>
        <dbReference type="SAM" id="MobiDB-lite"/>
    </source>
</evidence>
<sequence length="190" mass="21617">MSSIDSLKLIQCALMPLRECPEVDIQLLSRITPTGPPGINVADRIAWRTYIRNMLEGSYCAAAGRTAKVPWKHLFRGVLRDGVLLVGYPLTCSFRDPNALTKADLWTLVCAIFDGICYFRRVSDREREVLISAWELGVKEGIYKPIPKRKKRCDVDEYRGRHLDAKTGRKKKGGWIHSDAEVPEGWDDRN</sequence>
<protein>
    <submittedName>
        <fullName evidence="2">Uncharacterized protein</fullName>
    </submittedName>
</protein>
<feature type="compositionally biased region" description="Acidic residues" evidence="1">
    <location>
        <begin position="181"/>
        <end position="190"/>
    </location>
</feature>